<name>A0ABU3M482_9ACTN</name>
<dbReference type="RefSeq" id="WP_314206654.1">
    <property type="nucleotide sequence ID" value="NZ_JAVTLL010000033.1"/>
</dbReference>
<proteinExistence type="predicted"/>
<organism evidence="3 4">
    <name type="scientific">Streptomyces justiciae</name>
    <dbReference type="NCBI Taxonomy" id="2780140"/>
    <lineage>
        <taxon>Bacteria</taxon>
        <taxon>Bacillati</taxon>
        <taxon>Actinomycetota</taxon>
        <taxon>Actinomycetes</taxon>
        <taxon>Kitasatosporales</taxon>
        <taxon>Streptomycetaceae</taxon>
        <taxon>Streptomyces</taxon>
    </lineage>
</organism>
<keyword evidence="2" id="KW-1133">Transmembrane helix</keyword>
<feature type="transmembrane region" description="Helical" evidence="2">
    <location>
        <begin position="6"/>
        <end position="25"/>
    </location>
</feature>
<accession>A0ABU3M482</accession>
<keyword evidence="4" id="KW-1185">Reference proteome</keyword>
<keyword evidence="2" id="KW-0472">Membrane</keyword>
<sequence length="191" mass="20980">MDQGIAGLLGAALGGLVGVVGTLWATRLAGKDQGRNQQEHWRRQQRRDAYGRLVSEAAEALRLGSRAQDAFEDRDPSGAGFCEQFSEVVHRLDAAEMLVAFEGPEEAAEAAGELITEFYVWANCLEDAIAIAERRVTPPAEGPPSMSELWDHRDRSSEALSSFTRFCRPLLGPDPLPPRRQRSRPSPQLPS</sequence>
<reference evidence="4" key="1">
    <citation type="submission" date="2023-07" db="EMBL/GenBank/DDBJ databases">
        <title>Draft genome sequence of the endophytic actinobacterium Streptomyces justiciae WPN32, a potential antibiotic producer.</title>
        <authorList>
            <person name="Yasawong M."/>
            <person name="Pana W."/>
            <person name="Ganta P."/>
            <person name="Santapan N."/>
            <person name="Songngamsuk T."/>
            <person name="Phatcharaharikarn M."/>
            <person name="Kerdtoob S."/>
            <person name="Nantapong N."/>
        </authorList>
    </citation>
    <scope>NUCLEOTIDE SEQUENCE [LARGE SCALE GENOMIC DNA]</scope>
    <source>
        <strain evidence="4">WPN32</strain>
    </source>
</reference>
<evidence type="ECO:0000256" key="2">
    <source>
        <dbReference type="SAM" id="Phobius"/>
    </source>
</evidence>
<feature type="region of interest" description="Disordered" evidence="1">
    <location>
        <begin position="168"/>
        <end position="191"/>
    </location>
</feature>
<keyword evidence="2" id="KW-0812">Transmembrane</keyword>
<evidence type="ECO:0000256" key="1">
    <source>
        <dbReference type="SAM" id="MobiDB-lite"/>
    </source>
</evidence>
<evidence type="ECO:0000313" key="3">
    <source>
        <dbReference type="EMBL" id="MDT7846302.1"/>
    </source>
</evidence>
<gene>
    <name evidence="3" type="ORF">RQC66_36860</name>
</gene>
<dbReference type="Proteomes" id="UP001257948">
    <property type="component" value="Unassembled WGS sequence"/>
</dbReference>
<comment type="caution">
    <text evidence="3">The sequence shown here is derived from an EMBL/GenBank/DDBJ whole genome shotgun (WGS) entry which is preliminary data.</text>
</comment>
<evidence type="ECO:0008006" key="5">
    <source>
        <dbReference type="Google" id="ProtNLM"/>
    </source>
</evidence>
<dbReference type="EMBL" id="JAVTLL010000033">
    <property type="protein sequence ID" value="MDT7846302.1"/>
    <property type="molecule type" value="Genomic_DNA"/>
</dbReference>
<protein>
    <recommendedName>
        <fullName evidence="5">Secreted protein</fullName>
    </recommendedName>
</protein>
<evidence type="ECO:0000313" key="4">
    <source>
        <dbReference type="Proteomes" id="UP001257948"/>
    </source>
</evidence>